<dbReference type="RefSeq" id="WP_205363393.1">
    <property type="nucleotide sequence ID" value="NZ_JADKYB010000029.1"/>
</dbReference>
<protein>
    <submittedName>
        <fullName evidence="1">Phytanoyl-CoA dioxygenase family protein</fullName>
    </submittedName>
</protein>
<dbReference type="EMBL" id="JADKYB010000029">
    <property type="protein sequence ID" value="MBM9509873.1"/>
    <property type="molecule type" value="Genomic_DNA"/>
</dbReference>
<dbReference type="Proteomes" id="UP000749040">
    <property type="component" value="Unassembled WGS sequence"/>
</dbReference>
<comment type="caution">
    <text evidence="1">The sequence shown here is derived from an EMBL/GenBank/DDBJ whole genome shotgun (WGS) entry which is preliminary data.</text>
</comment>
<reference evidence="1 2" key="1">
    <citation type="submission" date="2021-01" db="EMBL/GenBank/DDBJ databases">
        <title>Streptomyces acididurans sp. nov., isolated from a peat swamp forest soil.</title>
        <authorList>
            <person name="Chantavorakit T."/>
            <person name="Duangmal K."/>
        </authorList>
    </citation>
    <scope>NUCLEOTIDE SEQUENCE [LARGE SCALE GENOMIC DNA]</scope>
    <source>
        <strain evidence="1 2">KK5PA1</strain>
    </source>
</reference>
<dbReference type="SUPFAM" id="SSF51197">
    <property type="entry name" value="Clavaminate synthase-like"/>
    <property type="match status" value="1"/>
</dbReference>
<keyword evidence="1" id="KW-0223">Dioxygenase</keyword>
<dbReference type="InterPro" id="IPR008775">
    <property type="entry name" value="Phytyl_CoA_dOase-like"/>
</dbReference>
<dbReference type="PANTHER" id="PTHR20883">
    <property type="entry name" value="PHYTANOYL-COA DIOXYGENASE DOMAIN CONTAINING 1"/>
    <property type="match status" value="1"/>
</dbReference>
<keyword evidence="2" id="KW-1185">Reference proteome</keyword>
<sequence length="308" mass="34936">MTVTTASDTAPFALTAAEIGVLPTAEDALHYAEHGWFLSGRIFSDAELDALQEASDRYYAGHRDRELPARPRTLASWTAADGPVQRHNDYVHFESEEIGAILRKPLLGAVAARLARAEEIRVFQATMIYKPPIADEPSNLVPWHFDKHYWSTSTSQNMLTAFIPFHDCTVEMGTITMVDGSHRWEERPGGDDSTRHFAARDRSELEHLVSLNAEFNGAEMRTVPVEIPRGHVSFHHCRTYHGSGPNRSDRPRRAVSLHLQDGSNRYRRYLRADGEPVVYNHDVMVRRTADGMPDYADPDFCPVLWRER</sequence>
<accession>A0ABS2U6V0</accession>
<dbReference type="GO" id="GO:0051213">
    <property type="term" value="F:dioxygenase activity"/>
    <property type="evidence" value="ECO:0007669"/>
    <property type="project" value="UniProtKB-KW"/>
</dbReference>
<evidence type="ECO:0000313" key="2">
    <source>
        <dbReference type="Proteomes" id="UP000749040"/>
    </source>
</evidence>
<keyword evidence="1" id="KW-0560">Oxidoreductase</keyword>
<gene>
    <name evidence="1" type="ORF">ITX44_36040</name>
</gene>
<name>A0ABS2U6V0_9ACTN</name>
<evidence type="ECO:0000313" key="1">
    <source>
        <dbReference type="EMBL" id="MBM9509873.1"/>
    </source>
</evidence>
<dbReference type="Gene3D" id="2.60.120.620">
    <property type="entry name" value="q2cbj1_9rhob like domain"/>
    <property type="match status" value="1"/>
</dbReference>
<proteinExistence type="predicted"/>
<dbReference type="PANTHER" id="PTHR20883:SF48">
    <property type="entry name" value="ECTOINE DIOXYGENASE"/>
    <property type="match status" value="1"/>
</dbReference>
<organism evidence="1 2">
    <name type="scientific">Actinacidiphila acididurans</name>
    <dbReference type="NCBI Taxonomy" id="2784346"/>
    <lineage>
        <taxon>Bacteria</taxon>
        <taxon>Bacillati</taxon>
        <taxon>Actinomycetota</taxon>
        <taxon>Actinomycetes</taxon>
        <taxon>Kitasatosporales</taxon>
        <taxon>Streptomycetaceae</taxon>
        <taxon>Actinacidiphila</taxon>
    </lineage>
</organism>
<dbReference type="Pfam" id="PF05721">
    <property type="entry name" value="PhyH"/>
    <property type="match status" value="1"/>
</dbReference>